<keyword evidence="4" id="KW-1185">Reference proteome</keyword>
<accession>A0A917P6Y3</accession>
<dbReference type="InterPro" id="IPR036291">
    <property type="entry name" value="NAD(P)-bd_dom_sf"/>
</dbReference>
<dbReference type="InterPro" id="IPR002347">
    <property type="entry name" value="SDR_fam"/>
</dbReference>
<dbReference type="SUPFAM" id="SSF51735">
    <property type="entry name" value="NAD(P)-binding Rossmann-fold domains"/>
    <property type="match status" value="1"/>
</dbReference>
<evidence type="ECO:0000256" key="1">
    <source>
        <dbReference type="ARBA" id="ARBA00023002"/>
    </source>
</evidence>
<dbReference type="Proteomes" id="UP000635726">
    <property type="component" value="Unassembled WGS sequence"/>
</dbReference>
<dbReference type="Gene3D" id="3.40.50.720">
    <property type="entry name" value="NAD(P)-binding Rossmann-like Domain"/>
    <property type="match status" value="1"/>
</dbReference>
<dbReference type="PRINTS" id="PR00081">
    <property type="entry name" value="GDHRDH"/>
</dbReference>
<dbReference type="Pfam" id="PF00106">
    <property type="entry name" value="adh_short"/>
    <property type="match status" value="1"/>
</dbReference>
<evidence type="ECO:0000256" key="2">
    <source>
        <dbReference type="RuleBase" id="RU000363"/>
    </source>
</evidence>
<dbReference type="PANTHER" id="PTHR43157">
    <property type="entry name" value="PHOSPHATIDYLINOSITOL-GLYCAN BIOSYNTHESIS CLASS F PROTEIN-RELATED"/>
    <property type="match status" value="1"/>
</dbReference>
<reference evidence="3" key="1">
    <citation type="journal article" date="2014" name="Int. J. Syst. Evol. Microbiol.">
        <title>Complete genome sequence of Corynebacterium casei LMG S-19264T (=DSM 44701T), isolated from a smear-ripened cheese.</title>
        <authorList>
            <consortium name="US DOE Joint Genome Institute (JGI-PGF)"/>
            <person name="Walter F."/>
            <person name="Albersmeier A."/>
            <person name="Kalinowski J."/>
            <person name="Ruckert C."/>
        </authorList>
    </citation>
    <scope>NUCLEOTIDE SEQUENCE</scope>
    <source>
        <strain evidence="3">JCM 14371</strain>
    </source>
</reference>
<evidence type="ECO:0000313" key="4">
    <source>
        <dbReference type="Proteomes" id="UP000635726"/>
    </source>
</evidence>
<dbReference type="GO" id="GO:0016491">
    <property type="term" value="F:oxidoreductase activity"/>
    <property type="evidence" value="ECO:0007669"/>
    <property type="project" value="UniProtKB-KW"/>
</dbReference>
<dbReference type="EMBL" id="BMOE01000001">
    <property type="protein sequence ID" value="GGJ64567.1"/>
    <property type="molecule type" value="Genomic_DNA"/>
</dbReference>
<name>A0A917P6Y3_9DEIO</name>
<comment type="similarity">
    <text evidence="2">Belongs to the short-chain dehydrogenases/reductases (SDR) family.</text>
</comment>
<dbReference type="AlphaFoldDB" id="A0A917P6Y3"/>
<gene>
    <name evidence="3" type="ORF">GCM10008939_05580</name>
</gene>
<dbReference type="PANTHER" id="PTHR43157:SF31">
    <property type="entry name" value="PHOSPHATIDYLINOSITOL-GLYCAN BIOSYNTHESIS CLASS F PROTEIN"/>
    <property type="match status" value="1"/>
</dbReference>
<dbReference type="PRINTS" id="PR00080">
    <property type="entry name" value="SDRFAMILY"/>
</dbReference>
<reference evidence="3" key="2">
    <citation type="submission" date="2020-09" db="EMBL/GenBank/DDBJ databases">
        <authorList>
            <person name="Sun Q."/>
            <person name="Ohkuma M."/>
        </authorList>
    </citation>
    <scope>NUCLEOTIDE SEQUENCE</scope>
    <source>
        <strain evidence="3">JCM 14371</strain>
    </source>
</reference>
<evidence type="ECO:0000313" key="3">
    <source>
        <dbReference type="EMBL" id="GGJ64567.1"/>
    </source>
</evidence>
<evidence type="ECO:0008006" key="5">
    <source>
        <dbReference type="Google" id="ProtNLM"/>
    </source>
</evidence>
<comment type="caution">
    <text evidence="3">The sequence shown here is derived from an EMBL/GenBank/DDBJ whole genome shotgun (WGS) entry which is preliminary data.</text>
</comment>
<protein>
    <recommendedName>
        <fullName evidence="5">Short-chain dehydrogenase</fullName>
    </recommendedName>
</protein>
<dbReference type="CDD" id="cd05327">
    <property type="entry name" value="retinol-DH_like_SDR_c_like"/>
    <property type="match status" value="1"/>
</dbReference>
<proteinExistence type="inferred from homology"/>
<organism evidence="3 4">
    <name type="scientific">Deinococcus aquiradiocola</name>
    <dbReference type="NCBI Taxonomy" id="393059"/>
    <lineage>
        <taxon>Bacteria</taxon>
        <taxon>Thermotogati</taxon>
        <taxon>Deinococcota</taxon>
        <taxon>Deinococci</taxon>
        <taxon>Deinococcales</taxon>
        <taxon>Deinococcaceae</taxon>
        <taxon>Deinococcus</taxon>
    </lineage>
</organism>
<keyword evidence="1" id="KW-0560">Oxidoreductase</keyword>
<sequence>MNGRTVLVTGATNGIGKVAAASLARLGARVVIVGRNPAKTEAVAGEIGAASFILADLSVLSEVRRAAAQFREREGQLDVLLNNAGAVFTARQETTDGIEMTFALNHLNYFLLTQELDGLLRATPGARVVSVSSGAHTMGRMRWDDLEFRHGYSSWAAYSQSKLANLLFTRELAHRLQGSGVTANALHPGFVASGFGQSGSTFMNRLLGLARPFAVSEEQGAQTSIYLASSAEVEGVTGRYFENMHEKKPAPQGLDDAAAARLWAVSEAYVSQHAG</sequence>